<organism evidence="2 3">
    <name type="scientific">Austropuccinia psidii MF-1</name>
    <dbReference type="NCBI Taxonomy" id="1389203"/>
    <lineage>
        <taxon>Eukaryota</taxon>
        <taxon>Fungi</taxon>
        <taxon>Dikarya</taxon>
        <taxon>Basidiomycota</taxon>
        <taxon>Pucciniomycotina</taxon>
        <taxon>Pucciniomycetes</taxon>
        <taxon>Pucciniales</taxon>
        <taxon>Sphaerophragmiaceae</taxon>
        <taxon>Austropuccinia</taxon>
    </lineage>
</organism>
<gene>
    <name evidence="2" type="ORF">O181_038680</name>
</gene>
<dbReference type="GO" id="GO:0004190">
    <property type="term" value="F:aspartic-type endopeptidase activity"/>
    <property type="evidence" value="ECO:0007669"/>
    <property type="project" value="UniProtKB-KW"/>
</dbReference>
<dbReference type="Gene3D" id="2.40.70.10">
    <property type="entry name" value="Acid Proteases"/>
    <property type="match status" value="1"/>
</dbReference>
<dbReference type="InterPro" id="IPR021109">
    <property type="entry name" value="Peptidase_aspartic_dom_sf"/>
</dbReference>
<comment type="caution">
    <text evidence="2">The sequence shown here is derived from an EMBL/GenBank/DDBJ whole genome shotgun (WGS) entry which is preliminary data.</text>
</comment>
<evidence type="ECO:0000256" key="1">
    <source>
        <dbReference type="ARBA" id="ARBA00022750"/>
    </source>
</evidence>
<dbReference type="InterPro" id="IPR001969">
    <property type="entry name" value="Aspartic_peptidase_AS"/>
</dbReference>
<dbReference type="Proteomes" id="UP000765509">
    <property type="component" value="Unassembled WGS sequence"/>
</dbReference>
<protein>
    <recommendedName>
        <fullName evidence="4">Peptidase A2 domain-containing protein</fullName>
    </recommendedName>
</protein>
<evidence type="ECO:0000313" key="3">
    <source>
        <dbReference type="Proteomes" id="UP000765509"/>
    </source>
</evidence>
<keyword evidence="3" id="KW-1185">Reference proteome</keyword>
<accession>A0A9Q3DDC9</accession>
<keyword evidence="1" id="KW-0064">Aspartyl protease</keyword>
<sequence>MKKVSDQKFNLPLEEILTISPSFTDQLRFLSEKEKNYLTSMESINKQEPLVTPEDVIIDEQMHYACPLGMMDVAIGQEGYKIKALVDTGSELNIIPEIESIKAKLTMSALNMCLKVIGGHSTAGFGLSENTLLVLPSGEETKVHFFVVRGSVHTVNGRPFLA</sequence>
<dbReference type="AlphaFoldDB" id="A0A9Q3DDC9"/>
<evidence type="ECO:0008006" key="4">
    <source>
        <dbReference type="Google" id="ProtNLM"/>
    </source>
</evidence>
<dbReference type="EMBL" id="AVOT02015007">
    <property type="protein sequence ID" value="MBW0498965.1"/>
    <property type="molecule type" value="Genomic_DNA"/>
</dbReference>
<evidence type="ECO:0000313" key="2">
    <source>
        <dbReference type="EMBL" id="MBW0498965.1"/>
    </source>
</evidence>
<dbReference type="OrthoDB" id="5535068at2759"/>
<dbReference type="GO" id="GO:0006508">
    <property type="term" value="P:proteolysis"/>
    <property type="evidence" value="ECO:0007669"/>
    <property type="project" value="InterPro"/>
</dbReference>
<name>A0A9Q3DDC9_9BASI</name>
<keyword evidence="1" id="KW-0645">Protease</keyword>
<keyword evidence="1" id="KW-0378">Hydrolase</keyword>
<proteinExistence type="predicted"/>
<dbReference type="SUPFAM" id="SSF50630">
    <property type="entry name" value="Acid proteases"/>
    <property type="match status" value="1"/>
</dbReference>
<dbReference type="PROSITE" id="PS00141">
    <property type="entry name" value="ASP_PROTEASE"/>
    <property type="match status" value="1"/>
</dbReference>
<reference evidence="2" key="1">
    <citation type="submission" date="2021-03" db="EMBL/GenBank/DDBJ databases">
        <title>Draft genome sequence of rust myrtle Austropuccinia psidii MF-1, a brazilian biotype.</title>
        <authorList>
            <person name="Quecine M.C."/>
            <person name="Pachon D.M.R."/>
            <person name="Bonatelli M.L."/>
            <person name="Correr F.H."/>
            <person name="Franceschini L.M."/>
            <person name="Leite T.F."/>
            <person name="Margarido G.R.A."/>
            <person name="Almeida C.A."/>
            <person name="Ferrarezi J.A."/>
            <person name="Labate C.A."/>
        </authorList>
    </citation>
    <scope>NUCLEOTIDE SEQUENCE</scope>
    <source>
        <strain evidence="2">MF-1</strain>
    </source>
</reference>